<comment type="caution">
    <text evidence="1">The sequence shown here is derived from an EMBL/GenBank/DDBJ whole genome shotgun (WGS) entry which is preliminary data.</text>
</comment>
<keyword evidence="2" id="KW-1185">Reference proteome</keyword>
<organism evidence="1 2">
    <name type="scientific">Streptosporangium album</name>
    <dbReference type="NCBI Taxonomy" id="47479"/>
    <lineage>
        <taxon>Bacteria</taxon>
        <taxon>Bacillati</taxon>
        <taxon>Actinomycetota</taxon>
        <taxon>Actinomycetes</taxon>
        <taxon>Streptosporangiales</taxon>
        <taxon>Streptosporangiaceae</taxon>
        <taxon>Streptosporangium</taxon>
    </lineage>
</organism>
<dbReference type="EMBL" id="JACHJU010000001">
    <property type="protein sequence ID" value="MBB4938276.1"/>
    <property type="molecule type" value="Genomic_DNA"/>
</dbReference>
<evidence type="ECO:0000313" key="1">
    <source>
        <dbReference type="EMBL" id="MBB4938276.1"/>
    </source>
</evidence>
<dbReference type="Proteomes" id="UP000534286">
    <property type="component" value="Unassembled WGS sequence"/>
</dbReference>
<accession>A0A7W7RVS9</accession>
<sequence length="70" mass="8154">MSAMREELHLLVDQLPEDRVPPVLALVRENMSSSRRREKALVALERIRGRMRGVTGVDEELDRRREESRG</sequence>
<name>A0A7W7RVS9_9ACTN</name>
<protein>
    <submittedName>
        <fullName evidence="1">Uncharacterized protein</fullName>
    </submittedName>
</protein>
<dbReference type="AlphaFoldDB" id="A0A7W7RVS9"/>
<proteinExistence type="predicted"/>
<evidence type="ECO:0000313" key="2">
    <source>
        <dbReference type="Proteomes" id="UP000534286"/>
    </source>
</evidence>
<reference evidence="1 2" key="1">
    <citation type="submission" date="2020-08" db="EMBL/GenBank/DDBJ databases">
        <title>Sequencing the genomes of 1000 actinobacteria strains.</title>
        <authorList>
            <person name="Klenk H.-P."/>
        </authorList>
    </citation>
    <scope>NUCLEOTIDE SEQUENCE [LARGE SCALE GENOMIC DNA]</scope>
    <source>
        <strain evidence="1 2">DSM 43023</strain>
    </source>
</reference>
<gene>
    <name evidence="1" type="ORF">FHR32_002581</name>
</gene>
<dbReference type="RefSeq" id="WP_184754485.1">
    <property type="nucleotide sequence ID" value="NZ_BAABEK010000022.1"/>
</dbReference>